<keyword evidence="2" id="KW-1185">Reference proteome</keyword>
<dbReference type="Pfam" id="PF00132">
    <property type="entry name" value="Hexapep"/>
    <property type="match status" value="1"/>
</dbReference>
<gene>
    <name evidence="1" type="ORF">GTP23_04555</name>
</gene>
<dbReference type="RefSeq" id="WP_155433350.1">
    <property type="nucleotide sequence ID" value="NZ_WWCL01000001.1"/>
</dbReference>
<comment type="caution">
    <text evidence="1">The sequence shown here is derived from an EMBL/GenBank/DDBJ whole genome shotgun (WGS) entry which is preliminary data.</text>
</comment>
<dbReference type="InterPro" id="IPR050484">
    <property type="entry name" value="Transf_Hexapept/Carb_Anhydrase"/>
</dbReference>
<dbReference type="InterPro" id="IPR047324">
    <property type="entry name" value="LbH_gamma_CA-like"/>
</dbReference>
<dbReference type="PANTHER" id="PTHR13061:SF29">
    <property type="entry name" value="GAMMA CARBONIC ANHYDRASE-LIKE 1, MITOCHONDRIAL-RELATED"/>
    <property type="match status" value="1"/>
</dbReference>
<dbReference type="Gene3D" id="2.160.10.10">
    <property type="entry name" value="Hexapeptide repeat proteins"/>
    <property type="match status" value="1"/>
</dbReference>
<evidence type="ECO:0000313" key="2">
    <source>
        <dbReference type="Proteomes" id="UP000444316"/>
    </source>
</evidence>
<name>A0A845HU37_9BURK</name>
<dbReference type="PANTHER" id="PTHR13061">
    <property type="entry name" value="DYNACTIN SUBUNIT P25"/>
    <property type="match status" value="1"/>
</dbReference>
<protein>
    <submittedName>
        <fullName evidence="1">Gamma carbonic anhydrase family protein</fullName>
    </submittedName>
</protein>
<dbReference type="Proteomes" id="UP000444316">
    <property type="component" value="Unassembled WGS sequence"/>
</dbReference>
<dbReference type="AlphaFoldDB" id="A0A845HU37"/>
<dbReference type="InterPro" id="IPR011004">
    <property type="entry name" value="Trimer_LpxA-like_sf"/>
</dbReference>
<dbReference type="CDD" id="cd04645">
    <property type="entry name" value="LbH_gamma_CA_like"/>
    <property type="match status" value="1"/>
</dbReference>
<sequence length="176" mass="18330">MSIYQLGEHAPEIDASSFVADTATVIGKVTLHANTSVWFGATIRGDNERITIGAGSNVQEGTVMHTDMGYPLTVGENVTIGHQAMLHGCTIGDGALIGIQAVILNGAKIGKGCLVGAGALVTEGKEFPDNSLIIGSPAKAVRTLTEQDAANLRANADNYVQRGQLFKSQLKKIGTP</sequence>
<dbReference type="EMBL" id="WWCL01000001">
    <property type="protein sequence ID" value="MYN44342.1"/>
    <property type="molecule type" value="Genomic_DNA"/>
</dbReference>
<organism evidence="1 2">
    <name type="scientific">Duganella fentianensis</name>
    <dbReference type="NCBI Taxonomy" id="2692177"/>
    <lineage>
        <taxon>Bacteria</taxon>
        <taxon>Pseudomonadati</taxon>
        <taxon>Pseudomonadota</taxon>
        <taxon>Betaproteobacteria</taxon>
        <taxon>Burkholderiales</taxon>
        <taxon>Oxalobacteraceae</taxon>
        <taxon>Telluria group</taxon>
        <taxon>Duganella</taxon>
    </lineage>
</organism>
<dbReference type="SUPFAM" id="SSF51161">
    <property type="entry name" value="Trimeric LpxA-like enzymes"/>
    <property type="match status" value="1"/>
</dbReference>
<dbReference type="InterPro" id="IPR001451">
    <property type="entry name" value="Hexapep"/>
</dbReference>
<accession>A0A845HU37</accession>
<evidence type="ECO:0000313" key="1">
    <source>
        <dbReference type="EMBL" id="MYN44342.1"/>
    </source>
</evidence>
<reference evidence="1" key="1">
    <citation type="submission" date="2019-12" db="EMBL/GenBank/DDBJ databases">
        <title>Novel species isolated from a subtropical stream in China.</title>
        <authorList>
            <person name="Lu H."/>
        </authorList>
    </citation>
    <scope>NUCLEOTIDE SEQUENCE [LARGE SCALE GENOMIC DNA]</scope>
    <source>
        <strain evidence="1">FT93W</strain>
    </source>
</reference>
<proteinExistence type="predicted"/>